<comment type="catalytic activity">
    <reaction evidence="11">
        <text>a 1,2-diacyl-sn-glycero-3-phosphoethanolamine(in) = a 1,2-diacyl-sn-glycero-3-phosphoethanolamine(out)</text>
        <dbReference type="Rhea" id="RHEA:38895"/>
        <dbReference type="ChEBI" id="CHEBI:64612"/>
    </reaction>
</comment>
<feature type="compositionally biased region" description="Low complexity" evidence="12">
    <location>
        <begin position="434"/>
        <end position="444"/>
    </location>
</feature>
<dbReference type="Gene3D" id="3.40.30.10">
    <property type="entry name" value="Glutaredoxin"/>
    <property type="match status" value="1"/>
</dbReference>
<evidence type="ECO:0000256" key="3">
    <source>
        <dbReference type="ARBA" id="ARBA00009714"/>
    </source>
</evidence>
<dbReference type="GO" id="GO:0061709">
    <property type="term" value="P:reticulophagy"/>
    <property type="evidence" value="ECO:0007669"/>
    <property type="project" value="TreeGrafter"/>
</dbReference>
<evidence type="ECO:0000256" key="4">
    <source>
        <dbReference type="ARBA" id="ARBA00018070"/>
    </source>
</evidence>
<feature type="compositionally biased region" description="Low complexity" evidence="12">
    <location>
        <begin position="1660"/>
        <end position="1674"/>
    </location>
</feature>
<keyword evidence="8" id="KW-0445">Lipid transport</keyword>
<evidence type="ECO:0000313" key="16">
    <source>
        <dbReference type="Proteomes" id="UP000310200"/>
    </source>
</evidence>
<dbReference type="EMBL" id="QBLH01000962">
    <property type="protein sequence ID" value="TGZ53718.1"/>
    <property type="molecule type" value="Genomic_DNA"/>
</dbReference>
<dbReference type="InterPro" id="IPR017937">
    <property type="entry name" value="Thioredoxin_CS"/>
</dbReference>
<dbReference type="Pfam" id="PF13848">
    <property type="entry name" value="Thioredoxin_6"/>
    <property type="match status" value="1"/>
</dbReference>
<evidence type="ECO:0000256" key="11">
    <source>
        <dbReference type="ARBA" id="ARBA00024615"/>
    </source>
</evidence>
<reference evidence="15 16" key="1">
    <citation type="journal article" date="2019" name="Philos. Trans. R. Soc. Lond., B, Biol. Sci.">
        <title>Ant behaviour and brain gene expression of defending hosts depend on the ecological success of the intruding social parasite.</title>
        <authorList>
            <person name="Kaur R."/>
            <person name="Stoldt M."/>
            <person name="Jongepier E."/>
            <person name="Feldmeyer B."/>
            <person name="Menzel F."/>
            <person name="Bornberg-Bauer E."/>
            <person name="Foitzik S."/>
        </authorList>
    </citation>
    <scope>NUCLEOTIDE SEQUENCE [LARGE SCALE GENOMIC DNA]</scope>
    <source>
        <tissue evidence="15">Whole body</tissue>
    </source>
</reference>
<feature type="transmembrane region" description="Helical" evidence="13">
    <location>
        <begin position="2319"/>
        <end position="2340"/>
    </location>
</feature>
<dbReference type="InterPro" id="IPR026849">
    <property type="entry name" value="ATG2"/>
</dbReference>
<dbReference type="GO" id="GO:0006869">
    <property type="term" value="P:lipid transport"/>
    <property type="evidence" value="ECO:0007669"/>
    <property type="project" value="UniProtKB-KW"/>
</dbReference>
<evidence type="ECO:0000256" key="12">
    <source>
        <dbReference type="SAM" id="MobiDB-lite"/>
    </source>
</evidence>
<dbReference type="InterPro" id="IPR013766">
    <property type="entry name" value="Thioredoxin_domain"/>
</dbReference>
<dbReference type="SUPFAM" id="SSF52833">
    <property type="entry name" value="Thioredoxin-like"/>
    <property type="match status" value="1"/>
</dbReference>
<protein>
    <recommendedName>
        <fullName evidence="4">Autophagy-related protein 2</fullName>
    </recommendedName>
</protein>
<dbReference type="Pfam" id="PF00085">
    <property type="entry name" value="Thioredoxin"/>
    <property type="match status" value="1"/>
</dbReference>
<feature type="region of interest" description="Disordered" evidence="12">
    <location>
        <begin position="434"/>
        <end position="458"/>
    </location>
</feature>
<keyword evidence="13" id="KW-1133">Transmembrane helix</keyword>
<dbReference type="GO" id="GO:0005789">
    <property type="term" value="C:endoplasmic reticulum membrane"/>
    <property type="evidence" value="ECO:0007669"/>
    <property type="project" value="UniProtKB-SubCell"/>
</dbReference>
<feature type="compositionally biased region" description="Basic and acidic residues" evidence="12">
    <location>
        <begin position="839"/>
        <end position="852"/>
    </location>
</feature>
<feature type="compositionally biased region" description="Basic and acidic residues" evidence="12">
    <location>
        <begin position="1004"/>
        <end position="1013"/>
    </location>
</feature>
<feature type="region of interest" description="Disordered" evidence="12">
    <location>
        <begin position="1292"/>
        <end position="1312"/>
    </location>
</feature>
<comment type="similarity">
    <text evidence="3">Belongs to the ATG2 family.</text>
</comment>
<feature type="compositionally biased region" description="Basic and acidic residues" evidence="12">
    <location>
        <begin position="864"/>
        <end position="884"/>
    </location>
</feature>
<dbReference type="GO" id="GO:0034727">
    <property type="term" value="P:piecemeal microautophagy of the nucleus"/>
    <property type="evidence" value="ECO:0007669"/>
    <property type="project" value="TreeGrafter"/>
</dbReference>
<dbReference type="GO" id="GO:0000422">
    <property type="term" value="P:autophagy of mitochondrion"/>
    <property type="evidence" value="ECO:0007669"/>
    <property type="project" value="TreeGrafter"/>
</dbReference>
<dbReference type="PROSITE" id="PS51352">
    <property type="entry name" value="THIOREDOXIN_2"/>
    <property type="match status" value="1"/>
</dbReference>
<dbReference type="STRING" id="300112.A0A4S2KZU7"/>
<gene>
    <name evidence="15" type="ORF">DBV15_06455</name>
</gene>
<keyword evidence="7" id="KW-0072">Autophagy</keyword>
<evidence type="ECO:0000256" key="1">
    <source>
        <dbReference type="ARBA" id="ARBA00004406"/>
    </source>
</evidence>
<comment type="caution">
    <text evidence="15">The sequence shown here is derived from an EMBL/GenBank/DDBJ whole genome shotgun (WGS) entry which is preliminary data.</text>
</comment>
<dbReference type="GO" id="GO:0043495">
    <property type="term" value="F:protein-membrane adaptor activity"/>
    <property type="evidence" value="ECO:0007669"/>
    <property type="project" value="TreeGrafter"/>
</dbReference>
<dbReference type="Proteomes" id="UP000310200">
    <property type="component" value="Unassembled WGS sequence"/>
</dbReference>
<name>A0A4S2KZU7_9HYME</name>
<evidence type="ECO:0000256" key="2">
    <source>
        <dbReference type="ARBA" id="ARBA00004623"/>
    </source>
</evidence>
<feature type="region of interest" description="Disordered" evidence="12">
    <location>
        <begin position="1655"/>
        <end position="1698"/>
    </location>
</feature>
<evidence type="ECO:0000256" key="13">
    <source>
        <dbReference type="SAM" id="Phobius"/>
    </source>
</evidence>
<comment type="subcellular location">
    <subcellularLocation>
        <location evidence="1">Endoplasmic reticulum membrane</location>
        <topology evidence="1">Peripheral membrane protein</topology>
    </subcellularLocation>
    <subcellularLocation>
        <location evidence="2">Preautophagosomal structure membrane</location>
        <topology evidence="2">Peripheral membrane protein</topology>
    </subcellularLocation>
</comment>
<feature type="region of interest" description="Disordered" evidence="12">
    <location>
        <begin position="828"/>
        <end position="888"/>
    </location>
</feature>
<dbReference type="Pfam" id="PF13329">
    <property type="entry name" value="ATG2_CAD"/>
    <property type="match status" value="2"/>
</dbReference>
<dbReference type="GO" id="GO:0061908">
    <property type="term" value="C:phagophore"/>
    <property type="evidence" value="ECO:0007669"/>
    <property type="project" value="TreeGrafter"/>
</dbReference>
<feature type="domain" description="Thioredoxin" evidence="14">
    <location>
        <begin position="1941"/>
        <end position="2061"/>
    </location>
</feature>
<dbReference type="InterPro" id="IPR036249">
    <property type="entry name" value="Thioredoxin-like_sf"/>
</dbReference>
<keyword evidence="9 13" id="KW-0472">Membrane</keyword>
<evidence type="ECO:0000256" key="7">
    <source>
        <dbReference type="ARBA" id="ARBA00023006"/>
    </source>
</evidence>
<organism evidence="15 16">
    <name type="scientific">Temnothorax longispinosus</name>
    <dbReference type="NCBI Taxonomy" id="300112"/>
    <lineage>
        <taxon>Eukaryota</taxon>
        <taxon>Metazoa</taxon>
        <taxon>Ecdysozoa</taxon>
        <taxon>Arthropoda</taxon>
        <taxon>Hexapoda</taxon>
        <taxon>Insecta</taxon>
        <taxon>Pterygota</taxon>
        <taxon>Neoptera</taxon>
        <taxon>Endopterygota</taxon>
        <taxon>Hymenoptera</taxon>
        <taxon>Apocrita</taxon>
        <taxon>Aculeata</taxon>
        <taxon>Formicoidea</taxon>
        <taxon>Formicidae</taxon>
        <taxon>Myrmicinae</taxon>
        <taxon>Temnothorax</taxon>
    </lineage>
</organism>
<evidence type="ECO:0000256" key="9">
    <source>
        <dbReference type="ARBA" id="ARBA00023136"/>
    </source>
</evidence>
<evidence type="ECO:0000256" key="10">
    <source>
        <dbReference type="ARBA" id="ARBA00024479"/>
    </source>
</evidence>
<keyword evidence="5" id="KW-0813">Transport</keyword>
<evidence type="ECO:0000256" key="5">
    <source>
        <dbReference type="ARBA" id="ARBA00022448"/>
    </source>
</evidence>
<proteinExistence type="inferred from homology"/>
<keyword evidence="13" id="KW-0812">Transmembrane</keyword>
<dbReference type="GO" id="GO:0032266">
    <property type="term" value="F:phosphatidylinositol-3-phosphate binding"/>
    <property type="evidence" value="ECO:0007669"/>
    <property type="project" value="TreeGrafter"/>
</dbReference>
<feature type="region of interest" description="Disordered" evidence="12">
    <location>
        <begin position="991"/>
        <end position="1015"/>
    </location>
</feature>
<evidence type="ECO:0000256" key="8">
    <source>
        <dbReference type="ARBA" id="ARBA00023055"/>
    </source>
</evidence>
<sequence length="2363" mass="266061">MSKMSWFGWSADIKKRACRYLLQRYLGQFSEELTLDQLTVDLYNGTGRVVNVSLDVQALNEMGEQQHLPLDFVDGFIMEISISIPWSALLSQASYVEVKGLRLTVQPRQRIETGTSMFESMWSSMTSSMQLAQECLQQDAASVGNAQPLEAVELFAQTIDSILSRVKVRFIDTVIRLEHVPLNSSTGVAIEVWIQNLEYSDEAGLDPSNTSLDPDECAKGYIISAFSTKRFYMEGVTFHTDEFPSRARTFSRSMLASTCSTPDSKNSDSLFISAQMSPTQSIMHTPPEGNAVNNSNESNPIMFAKLAGRQEVELEITLGALTLFLSPRQLHVLLELVHGLASPDLEDVSNVVPRRYVEKPMASSDFNRIERELIHQTHPMQDLKTTDLRYAQGWSTGSVDESDNEDEFLPMKLPGSSSMCDSITSNNFSMEGSISTSSISSKSSATNLPRHNRHRHNIDNDTSAETTQFHIRVSSVALILLHEDILTPCVEQLGLTSSSVRQMRNAAKEFFRHVGTFAMGGYGSKDFDTASKSLTEACRLSHIRLLAAPLVVEGSEKTTNQYSAISGSLTLASLEVVECLVDSNNPSSYRTPSMEFIELLAFTKENTTNIGFSNKTDFRMRFKYTQKAVRHTHMTKFAHPRTEFDIQMEPCRGEVDITIVDRISAILNPQPICTCNPVINARDANQQTLFDQAVDSATLPDSRVDVKISSSSCTIKLRFPVPDLRPLHDMSRAPWWKRSVRSDYMIVQMTDAQVHSTMDSRSHYIARHELQCRRLSLLYIETEGDAPIEIGLATADEKNDTATYQQVNDDLGWARVVVIVYPERLGGPLEDSSEEEVENDKRILDDTLEKTPKHAPSPFTSRRIMRESDTLHSKSHEHGQKNEQSDGEELIIPGNRQEMLEFIEEGIHGSRLQLEINLPCASVQIPSKRIYEQLYNRFNTDLFLWEPSAPRPKYTTHLENHIGLDLASTLLQESTYPKFSMCKSGIQYNSDSDSDEGGIFHSTTNEKSHKEAQRMSSKKAQSKLAMTLSINQGLLSMYTPVRDSLRNVIPGQQGELIIRLEDATIFSVTAYKGNANLSYACAMMRSVSLDHCGLTTSPSRTPPLRCINSVRPRYCERTIYRSGSGSNITANPNDKDMVTVAVRVQAAHQTHRIKTFRVAIGISNATLRHRMCSAATSWFTELMDCLDVADHPVAGYSPPGVLTELHLHLWDCAIDYRPLHLPLRSVVTLGNFSVSSNITAQTNTSTLRFIAEDVALFISDKLREKSVDLKRNYVCVMNFGLFELFATPEREDPNSVINSSSTESIPTVPPTSTRYEENLLGVESINTLSRSQVERVYSLMEDALEETVKGTTTQSGNESEKIPMTENRVEFFFPDDSCAATRKAETQKSSQECKEAGTGIIQHYGVPEVRSLCQEPLRIVDNHFSVPVGKTDLLQTPPNYPAPVLKYTLCEMTLIWHMYGGNDFDGSQPQSAKHVTINDNVRSNMTHGRSRSAIGAVGFNKSSPNEVHFGSVPNSPRATRSNDALIDWHTLSGPGRRHDVLMELQLSKVRFQHEVYPENTREASRQVLLVHEIEVRDRLASSHINKFLYQYSSEARPRQSHSIMFTMKAVHVRPDPRLSAQECCLKLSLLPLRLNIDQDSLLFLIQFFNELGGGSKRSQESSSTPNSSQSTPVSKQGTPTHHPPIMSVNDDASTNDTMMNMSQNNIIDQNLLILLEDELTFRENKTKTKTVHQVHDDSQPIYFRNIVFGPEVLIRLDYHGKRVDFTHGPLAGLLMGLAELNCSELRLKRMSYRHGLLGYDKLFTYLVSEWLQDIKKNQLPSLLGGVGPMYSVVQLFQGIRDLFWLPIEQYQRDGRIVRGLQRGANSFTTCTAMAALELTCRIVQALQTTAETAYDIGLGETATQLVRVASEEHEHKGTVGAVGGVLRQIPPTVVKPIILATEATSNVLGAVLTHTAGSRVLELSDRFLDAHQDGQWLVMMYAPWCAHCKRLEPIWSHVAQNLHATSVRVGRVDCTRFTSITSAFKIKGFPTILFLKGDQKYVYEGDRTREEIVKFALRLSGPPVQEITKTQSFDAIKKERDLYFLYVGERSGFLWELYHKTANIFQAHAFFYQSHPSVVNKHAPVDNVPALFVYKENLHYNFTGHNLSDMEQVNETLYKWVNAERFPTFPKVTRGNINQLFLTNKNLVLAVVEENQLEEVAPDMLEFKDMVESVIKNKRNKYHDHFQFGWIGSPNLVNSIAMMTLPIPSLLVINTTTNHHHIPDDETEKLTPYVIELFLEQIRNESAPRYGGNSWLVRSYRKWFEMKTNLTSMWKGNPILMMVLLGLPFGFLSLICYGICCPDLLDANDDEDENTGAYHMKND</sequence>
<accession>A0A4S2KZU7</accession>
<dbReference type="GO" id="GO:0061723">
    <property type="term" value="P:glycophagy"/>
    <property type="evidence" value="ECO:0007669"/>
    <property type="project" value="TreeGrafter"/>
</dbReference>
<dbReference type="PANTHER" id="PTHR13190">
    <property type="entry name" value="AUTOPHAGY-RELATED 2, ISOFORM A"/>
    <property type="match status" value="1"/>
</dbReference>
<keyword evidence="6" id="KW-0256">Endoplasmic reticulum</keyword>
<dbReference type="PROSITE" id="PS00194">
    <property type="entry name" value="THIOREDOXIN_1"/>
    <property type="match status" value="1"/>
</dbReference>
<evidence type="ECO:0000259" key="14">
    <source>
        <dbReference type="PROSITE" id="PS51352"/>
    </source>
</evidence>
<evidence type="ECO:0000256" key="6">
    <source>
        <dbReference type="ARBA" id="ARBA00022824"/>
    </source>
</evidence>
<feature type="compositionally biased region" description="Polar residues" evidence="12">
    <location>
        <begin position="1295"/>
        <end position="1312"/>
    </location>
</feature>
<dbReference type="GO" id="GO:0000045">
    <property type="term" value="P:autophagosome assembly"/>
    <property type="evidence" value="ECO:0007669"/>
    <property type="project" value="TreeGrafter"/>
</dbReference>
<evidence type="ECO:0000313" key="15">
    <source>
        <dbReference type="EMBL" id="TGZ53718.1"/>
    </source>
</evidence>
<comment type="catalytic activity">
    <reaction evidence="10">
        <text>a 1,2-diacyl-sn-glycero-3-phospho-L-serine(in) = a 1,2-diacyl-sn-glycero-3-phospho-L-serine(out)</text>
        <dbReference type="Rhea" id="RHEA:38663"/>
        <dbReference type="ChEBI" id="CHEBI:57262"/>
    </reaction>
</comment>
<keyword evidence="16" id="KW-1185">Reference proteome</keyword>
<dbReference type="GO" id="GO:0034045">
    <property type="term" value="C:phagophore assembly site membrane"/>
    <property type="evidence" value="ECO:0007669"/>
    <property type="project" value="UniProtKB-SubCell"/>
</dbReference>
<dbReference type="PANTHER" id="PTHR13190:SF1">
    <property type="entry name" value="AUTOPHAGY-RELATED 2, ISOFORM A"/>
    <property type="match status" value="1"/>
</dbReference>